<accession>A0A537L416</accession>
<sequence length="68" mass="7726">MAGSDKQKQSLYFPEGMLGEIKVEANRQDRSLSWIVQQAWRIARSEIMRFPSVGDVVGGVRRTGEQDE</sequence>
<dbReference type="EMBL" id="VBAL01000079">
    <property type="protein sequence ID" value="TMJ02487.1"/>
    <property type="molecule type" value="Genomic_DNA"/>
</dbReference>
<reference evidence="1 2" key="1">
    <citation type="journal article" date="2019" name="Nat. Microbiol.">
        <title>Mediterranean grassland soil C-N compound turnover is dependent on rainfall and depth, and is mediated by genomically divergent microorganisms.</title>
        <authorList>
            <person name="Diamond S."/>
            <person name="Andeer P.F."/>
            <person name="Li Z."/>
            <person name="Crits-Christoph A."/>
            <person name="Burstein D."/>
            <person name="Anantharaman K."/>
            <person name="Lane K.R."/>
            <person name="Thomas B.C."/>
            <person name="Pan C."/>
            <person name="Northen T.R."/>
            <person name="Banfield J.F."/>
        </authorList>
    </citation>
    <scope>NUCLEOTIDE SEQUENCE [LARGE SCALE GENOMIC DNA]</scope>
    <source>
        <strain evidence="1">NP_4</strain>
    </source>
</reference>
<dbReference type="NCBIfam" id="TIGR04563">
    <property type="entry name" value="TIGR04563 family protein"/>
    <property type="match status" value="1"/>
</dbReference>
<evidence type="ECO:0000313" key="1">
    <source>
        <dbReference type="EMBL" id="TMJ02487.1"/>
    </source>
</evidence>
<name>A0A537L416_9BACT</name>
<dbReference type="InterPro" id="IPR030822">
    <property type="entry name" value="MXAN_4361/MXAN_4362"/>
</dbReference>
<proteinExistence type="predicted"/>
<gene>
    <name evidence="1" type="ORF">E6H01_06690</name>
</gene>
<protein>
    <submittedName>
        <fullName evidence="1">TIGR04563 family protein</fullName>
    </submittedName>
</protein>
<evidence type="ECO:0000313" key="2">
    <source>
        <dbReference type="Proteomes" id="UP000319353"/>
    </source>
</evidence>
<organism evidence="1 2">
    <name type="scientific">Candidatus Segetimicrobium genomatis</name>
    <dbReference type="NCBI Taxonomy" id="2569760"/>
    <lineage>
        <taxon>Bacteria</taxon>
        <taxon>Bacillati</taxon>
        <taxon>Candidatus Sysuimicrobiota</taxon>
        <taxon>Candidatus Sysuimicrobiia</taxon>
        <taxon>Candidatus Sysuimicrobiales</taxon>
        <taxon>Candidatus Segetimicrobiaceae</taxon>
        <taxon>Candidatus Segetimicrobium</taxon>
    </lineage>
</organism>
<comment type="caution">
    <text evidence="1">The sequence shown here is derived from an EMBL/GenBank/DDBJ whole genome shotgun (WGS) entry which is preliminary data.</text>
</comment>
<dbReference type="AlphaFoldDB" id="A0A537L416"/>
<dbReference type="Proteomes" id="UP000319353">
    <property type="component" value="Unassembled WGS sequence"/>
</dbReference>